<proteinExistence type="predicted"/>
<gene>
    <name evidence="1" type="ORF">HDG40_005397</name>
</gene>
<evidence type="ECO:0000313" key="2">
    <source>
        <dbReference type="Proteomes" id="UP000592780"/>
    </source>
</evidence>
<organism evidence="1 2">
    <name type="scientific">Paraburkholderia atlantica</name>
    <dbReference type="NCBI Taxonomy" id="2654982"/>
    <lineage>
        <taxon>Bacteria</taxon>
        <taxon>Pseudomonadati</taxon>
        <taxon>Pseudomonadota</taxon>
        <taxon>Betaproteobacteria</taxon>
        <taxon>Burkholderiales</taxon>
        <taxon>Burkholderiaceae</taxon>
        <taxon>Paraburkholderia</taxon>
    </lineage>
</organism>
<name>A0A7W8QC65_PARAM</name>
<dbReference type="EMBL" id="JACHDD010000008">
    <property type="protein sequence ID" value="MBB5427218.1"/>
    <property type="molecule type" value="Genomic_DNA"/>
</dbReference>
<dbReference type="AlphaFoldDB" id="A0A7W8QC65"/>
<accession>A0A7W8QC65</accession>
<sequence length="32" mass="3744">MTQPERHACELIQISERAPQSKRIAMQIYTDV</sequence>
<protein>
    <submittedName>
        <fullName evidence="1">Uncharacterized protein</fullName>
    </submittedName>
</protein>
<keyword evidence="2" id="KW-1185">Reference proteome</keyword>
<evidence type="ECO:0000313" key="1">
    <source>
        <dbReference type="EMBL" id="MBB5427218.1"/>
    </source>
</evidence>
<comment type="caution">
    <text evidence="1">The sequence shown here is derived from an EMBL/GenBank/DDBJ whole genome shotgun (WGS) entry which is preliminary data.</text>
</comment>
<dbReference type="Proteomes" id="UP000592780">
    <property type="component" value="Unassembled WGS sequence"/>
</dbReference>
<reference evidence="1 2" key="1">
    <citation type="submission" date="2020-08" db="EMBL/GenBank/DDBJ databases">
        <title>Genomic Encyclopedia of Type Strains, Phase IV (KMG-V): Genome sequencing to study the core and pangenomes of soil and plant-associated prokaryotes.</title>
        <authorList>
            <person name="Whitman W."/>
        </authorList>
    </citation>
    <scope>NUCLEOTIDE SEQUENCE [LARGE SCALE GENOMIC DNA]</scope>
    <source>
        <strain evidence="1 2">JPY158</strain>
    </source>
</reference>